<accession>A0A0A2V4T1</accession>
<name>A0A0A2V4T1_PARBA</name>
<keyword evidence="3" id="KW-1185">Reference proteome</keyword>
<protein>
    <submittedName>
        <fullName evidence="2">Uncharacterized protein</fullName>
    </submittedName>
</protein>
<dbReference type="OrthoDB" id="10293795at2759"/>
<dbReference type="OMA" id="MTDERRN"/>
<dbReference type="HOGENOM" id="CLU_2574502_0_0_1"/>
<dbReference type="KEGG" id="pbl:PAAG_11953"/>
<organism evidence="2 3">
    <name type="scientific">Paracoccidioides lutzii (strain ATCC MYA-826 / Pb01)</name>
    <name type="common">Paracoccidioides brasiliensis</name>
    <dbReference type="NCBI Taxonomy" id="502779"/>
    <lineage>
        <taxon>Eukaryota</taxon>
        <taxon>Fungi</taxon>
        <taxon>Dikarya</taxon>
        <taxon>Ascomycota</taxon>
        <taxon>Pezizomycotina</taxon>
        <taxon>Eurotiomycetes</taxon>
        <taxon>Eurotiomycetidae</taxon>
        <taxon>Onygenales</taxon>
        <taxon>Ajellomycetaceae</taxon>
        <taxon>Paracoccidioides</taxon>
    </lineage>
</organism>
<dbReference type="AlphaFoldDB" id="A0A0A2V4T1"/>
<dbReference type="RefSeq" id="XP_015702901.1">
    <property type="nucleotide sequence ID" value="XM_015847511.1"/>
</dbReference>
<sequence>MGDGGDAAENMTDERRNSDTNKAGFNYHRQSVSLELPASYSQWTKHEPCDNSTPPEQSLFYGGVGISEISGKRLARPSPDG</sequence>
<dbReference type="EMBL" id="KN294003">
    <property type="protein sequence ID" value="KGQ01372.1"/>
    <property type="molecule type" value="Genomic_DNA"/>
</dbReference>
<gene>
    <name evidence="2" type="ORF">PAAG_11953</name>
</gene>
<dbReference type="GeneID" id="26970774"/>
<dbReference type="VEuPathDB" id="FungiDB:PAAG_11953"/>
<evidence type="ECO:0000313" key="2">
    <source>
        <dbReference type="EMBL" id="KGQ01372.1"/>
    </source>
</evidence>
<feature type="region of interest" description="Disordered" evidence="1">
    <location>
        <begin position="1"/>
        <end position="25"/>
    </location>
</feature>
<evidence type="ECO:0000256" key="1">
    <source>
        <dbReference type="SAM" id="MobiDB-lite"/>
    </source>
</evidence>
<evidence type="ECO:0000313" key="3">
    <source>
        <dbReference type="Proteomes" id="UP000002059"/>
    </source>
</evidence>
<dbReference type="Proteomes" id="UP000002059">
    <property type="component" value="Partially assembled WGS sequence"/>
</dbReference>
<proteinExistence type="predicted"/>
<reference evidence="2 3" key="1">
    <citation type="journal article" date="2011" name="PLoS Genet.">
        <title>Comparative genomic analysis of human fungal pathogens causing paracoccidioidomycosis.</title>
        <authorList>
            <person name="Desjardins C.A."/>
            <person name="Champion M.D."/>
            <person name="Holder J.W."/>
            <person name="Muszewska A."/>
            <person name="Goldberg J."/>
            <person name="Bailao A.M."/>
            <person name="Brigido M.M."/>
            <person name="Ferreira M.E."/>
            <person name="Garcia A.M."/>
            <person name="Grynberg M."/>
            <person name="Gujja S."/>
            <person name="Heiman D.I."/>
            <person name="Henn M.R."/>
            <person name="Kodira C.D."/>
            <person name="Leon-Narvaez H."/>
            <person name="Longo L.V."/>
            <person name="Ma L.J."/>
            <person name="Malavazi I."/>
            <person name="Matsuo A.L."/>
            <person name="Morais F.V."/>
            <person name="Pereira M."/>
            <person name="Rodriguez-Brito S."/>
            <person name="Sakthikumar S."/>
            <person name="Salem-Izacc S.M."/>
            <person name="Sykes S.M."/>
            <person name="Teixeira M.M."/>
            <person name="Vallejo M.C."/>
            <person name="Walter M.E."/>
            <person name="Yandava C."/>
            <person name="Young S."/>
            <person name="Zeng Q."/>
            <person name="Zucker J."/>
            <person name="Felipe M.S."/>
            <person name="Goldman G.H."/>
            <person name="Haas B.J."/>
            <person name="McEwen J.G."/>
            <person name="Nino-Vega G."/>
            <person name="Puccia R."/>
            <person name="San-Blas G."/>
            <person name="Soares C.M."/>
            <person name="Birren B.W."/>
            <person name="Cuomo C.A."/>
        </authorList>
    </citation>
    <scope>NUCLEOTIDE SEQUENCE [LARGE SCALE GENOMIC DNA]</scope>
    <source>
        <strain evidence="3">ATCC MYA-826 / Pb01</strain>
    </source>
</reference>